<organism evidence="1 2">
    <name type="scientific">Mucuna pruriens</name>
    <name type="common">Velvet bean</name>
    <name type="synonym">Dolichos pruriens</name>
    <dbReference type="NCBI Taxonomy" id="157652"/>
    <lineage>
        <taxon>Eukaryota</taxon>
        <taxon>Viridiplantae</taxon>
        <taxon>Streptophyta</taxon>
        <taxon>Embryophyta</taxon>
        <taxon>Tracheophyta</taxon>
        <taxon>Spermatophyta</taxon>
        <taxon>Magnoliopsida</taxon>
        <taxon>eudicotyledons</taxon>
        <taxon>Gunneridae</taxon>
        <taxon>Pentapetalae</taxon>
        <taxon>rosids</taxon>
        <taxon>fabids</taxon>
        <taxon>Fabales</taxon>
        <taxon>Fabaceae</taxon>
        <taxon>Papilionoideae</taxon>
        <taxon>50 kb inversion clade</taxon>
        <taxon>NPAAA clade</taxon>
        <taxon>indigoferoid/millettioid clade</taxon>
        <taxon>Phaseoleae</taxon>
        <taxon>Mucuna</taxon>
    </lineage>
</organism>
<dbReference type="Proteomes" id="UP000257109">
    <property type="component" value="Unassembled WGS sequence"/>
</dbReference>
<reference evidence="1" key="1">
    <citation type="submission" date="2018-05" db="EMBL/GenBank/DDBJ databases">
        <title>Draft genome of Mucuna pruriens seed.</title>
        <authorList>
            <person name="Nnadi N.E."/>
            <person name="Vos R."/>
            <person name="Hasami M.H."/>
            <person name="Devisetty U.K."/>
            <person name="Aguiy J.C."/>
        </authorList>
    </citation>
    <scope>NUCLEOTIDE SEQUENCE [LARGE SCALE GENOMIC DNA]</scope>
    <source>
        <strain evidence="1">JCA_2017</strain>
    </source>
</reference>
<dbReference type="OrthoDB" id="1403417at2759"/>
<dbReference type="EMBL" id="QJKJ01009451">
    <property type="protein sequence ID" value="RDX76581.1"/>
    <property type="molecule type" value="Genomic_DNA"/>
</dbReference>
<protein>
    <submittedName>
        <fullName evidence="1">Mediator of RNA polymerase II transcription subunit 25</fullName>
    </submittedName>
</protein>
<proteinExistence type="predicted"/>
<dbReference type="PANTHER" id="PTHR12433:SF12">
    <property type="entry name" value="MEDIATOR OF RNA POLYMERASE II TRANSCRIPTION SUBUNIT 25"/>
    <property type="match status" value="1"/>
</dbReference>
<dbReference type="GO" id="GO:0045944">
    <property type="term" value="P:positive regulation of transcription by RNA polymerase II"/>
    <property type="evidence" value="ECO:0007669"/>
    <property type="project" value="TreeGrafter"/>
</dbReference>
<keyword evidence="2" id="KW-1185">Reference proteome</keyword>
<sequence>MVTLTNIVTLTPLLNPTSLSISLSFVVLLVAFVDPHLSITNTCLSEDLFSTSNMNISEQTMEGIQIETTEEMYNDITATLNNSTAVSLPLPQNNPILWHARPSGMNSTCTTVRLETIDPYNYPPIDASLFDNSIVHNTSRNPLTQSQSPSFPMLPYGSSNSSHQQFPRYQMTGLNPLGTPAMRTLMMAQYNQRHFWPRPPSLTDLQDFVCAWEGSLVGKIHSNRTSLNLAKALRRPTSPVTLGVDWPCRLEITFFLPKKAVNYTMTICGGSIDYMFVHITLFNNLDLYNHLMSKNLCAKIDLPSQTLILSTTESKYHYLGIVFPRVASETYEFEETKQAIEKREEYDEDITLNHNSQSNFII</sequence>
<dbReference type="PANTHER" id="PTHR12433">
    <property type="entry name" value="MEDIATOR OF RNA POLYMERASE II TRANSCRIPTION SUBUNIT 25"/>
    <property type="match status" value="1"/>
</dbReference>
<dbReference type="STRING" id="157652.A0A371FE53"/>
<dbReference type="GO" id="GO:0016592">
    <property type="term" value="C:mediator complex"/>
    <property type="evidence" value="ECO:0007669"/>
    <property type="project" value="TreeGrafter"/>
</dbReference>
<accession>A0A371FE53</accession>
<comment type="caution">
    <text evidence="1">The sequence shown here is derived from an EMBL/GenBank/DDBJ whole genome shotgun (WGS) entry which is preliminary data.</text>
</comment>
<dbReference type="AlphaFoldDB" id="A0A371FE53"/>
<evidence type="ECO:0000313" key="1">
    <source>
        <dbReference type="EMBL" id="RDX76581.1"/>
    </source>
</evidence>
<name>A0A371FE53_MUCPR</name>
<feature type="non-terminal residue" evidence="1">
    <location>
        <position position="1"/>
    </location>
</feature>
<gene>
    <name evidence="1" type="primary">MED25</name>
    <name evidence="1" type="ORF">CR513_43412</name>
</gene>
<dbReference type="GO" id="GO:0005667">
    <property type="term" value="C:transcription regulator complex"/>
    <property type="evidence" value="ECO:0007669"/>
    <property type="project" value="TreeGrafter"/>
</dbReference>
<evidence type="ECO:0000313" key="2">
    <source>
        <dbReference type="Proteomes" id="UP000257109"/>
    </source>
</evidence>